<keyword evidence="1" id="KW-0732">Signal</keyword>
<gene>
    <name evidence="2" type="ORF">AVDCRST_MAG56-5101</name>
</gene>
<evidence type="ECO:0000256" key="1">
    <source>
        <dbReference type="SAM" id="SignalP"/>
    </source>
</evidence>
<sequence length="306" mass="34197">MKPATLLCALLCVLPAVAPAQTAEKKPVKLAGPRYLNQEPPGLTPKVFAPGIVSNKDVYEYSNSFSKDGKEFFWAVIENNKPHIRCVRLEKNGWTQPVKVVHDPQYEHNDPFLSPDGQKLFFISDRAVDGKGPKKDFDIWYVKREKNGWSAPINAGPEINSDKNEYYMSFTKGGKMYFSSNRGTDPAHDKNYDVYTVSAAGDAFGNRRKLGSAVNSEHYEADVFVSPDEQYVIFCGERPGGQGEGDLYISFKDDKGGWLPARNMGPAINTKAYEFCPFVSADGKYLFFSRSGDIFWVGADIIKNLK</sequence>
<evidence type="ECO:0008006" key="3">
    <source>
        <dbReference type="Google" id="ProtNLM"/>
    </source>
</evidence>
<dbReference type="InterPro" id="IPR011042">
    <property type="entry name" value="6-blade_b-propeller_TolB-like"/>
</dbReference>
<organism evidence="2">
    <name type="scientific">uncultured Cytophagales bacterium</name>
    <dbReference type="NCBI Taxonomy" id="158755"/>
    <lineage>
        <taxon>Bacteria</taxon>
        <taxon>Pseudomonadati</taxon>
        <taxon>Bacteroidota</taxon>
        <taxon>Sphingobacteriia</taxon>
        <taxon>Sphingobacteriales</taxon>
        <taxon>environmental samples</taxon>
    </lineage>
</organism>
<dbReference type="EMBL" id="CADCTQ010000422">
    <property type="protein sequence ID" value="CAA9296904.1"/>
    <property type="molecule type" value="Genomic_DNA"/>
</dbReference>
<dbReference type="InterPro" id="IPR011659">
    <property type="entry name" value="WD40"/>
</dbReference>
<proteinExistence type="predicted"/>
<evidence type="ECO:0000313" key="2">
    <source>
        <dbReference type="EMBL" id="CAA9296904.1"/>
    </source>
</evidence>
<protein>
    <recommendedName>
        <fullName evidence="3">TolB protein, periplasmic protein involved in the tonb-independent uptake of group A colicins</fullName>
    </recommendedName>
</protein>
<dbReference type="AlphaFoldDB" id="A0A6J4K6C5"/>
<feature type="chain" id="PRO_5026960791" description="TolB protein, periplasmic protein involved in the tonb-independent uptake of group A colicins" evidence="1">
    <location>
        <begin position="23"/>
        <end position="306"/>
    </location>
</feature>
<dbReference type="Pfam" id="PF07676">
    <property type="entry name" value="PD40"/>
    <property type="match status" value="4"/>
</dbReference>
<name>A0A6J4K6C5_9SPHI</name>
<reference evidence="2" key="1">
    <citation type="submission" date="2020-02" db="EMBL/GenBank/DDBJ databases">
        <authorList>
            <person name="Meier V. D."/>
        </authorList>
    </citation>
    <scope>NUCLEOTIDE SEQUENCE</scope>
    <source>
        <strain evidence="2">AVDCRST_MAG56</strain>
    </source>
</reference>
<dbReference type="SUPFAM" id="SSF82171">
    <property type="entry name" value="DPP6 N-terminal domain-like"/>
    <property type="match status" value="1"/>
</dbReference>
<dbReference type="Gene3D" id="2.120.10.30">
    <property type="entry name" value="TolB, C-terminal domain"/>
    <property type="match status" value="2"/>
</dbReference>
<feature type="signal peptide" evidence="1">
    <location>
        <begin position="1"/>
        <end position="22"/>
    </location>
</feature>
<accession>A0A6J4K6C5</accession>